<dbReference type="EMBL" id="QFOI01000455">
    <property type="protein sequence ID" value="PZP42102.1"/>
    <property type="molecule type" value="Genomic_DNA"/>
</dbReference>
<keyword evidence="1" id="KW-0808">Transferase</keyword>
<organism evidence="3 4">
    <name type="scientific">Pseudopedobacter saltans</name>
    <dbReference type="NCBI Taxonomy" id="151895"/>
    <lineage>
        <taxon>Bacteria</taxon>
        <taxon>Pseudomonadati</taxon>
        <taxon>Bacteroidota</taxon>
        <taxon>Sphingobacteriia</taxon>
        <taxon>Sphingobacteriales</taxon>
        <taxon>Sphingobacteriaceae</taxon>
        <taxon>Pseudopedobacter</taxon>
    </lineage>
</organism>
<evidence type="ECO:0000259" key="2">
    <source>
        <dbReference type="Pfam" id="PF00534"/>
    </source>
</evidence>
<dbReference type="InterPro" id="IPR001296">
    <property type="entry name" value="Glyco_trans_1"/>
</dbReference>
<dbReference type="PANTHER" id="PTHR46401">
    <property type="entry name" value="GLYCOSYLTRANSFERASE WBBK-RELATED"/>
    <property type="match status" value="1"/>
</dbReference>
<dbReference type="Proteomes" id="UP000249645">
    <property type="component" value="Unassembled WGS sequence"/>
</dbReference>
<reference evidence="3 4" key="1">
    <citation type="submission" date="2017-11" db="EMBL/GenBank/DDBJ databases">
        <title>Infants hospitalized years apart are colonized by the same room-sourced microbial strains.</title>
        <authorList>
            <person name="Brooks B."/>
            <person name="Olm M.R."/>
            <person name="Firek B.A."/>
            <person name="Baker R."/>
            <person name="Thomas B.C."/>
            <person name="Morowitz M.J."/>
            <person name="Banfield J.F."/>
        </authorList>
    </citation>
    <scope>NUCLEOTIDE SEQUENCE [LARGE SCALE GENOMIC DNA]</scope>
    <source>
        <strain evidence="3">S2_009_000_R2_76</strain>
    </source>
</reference>
<name>A0A2W5GFK9_9SPHI</name>
<dbReference type="Pfam" id="PF00534">
    <property type="entry name" value="Glycos_transf_1"/>
    <property type="match status" value="1"/>
</dbReference>
<gene>
    <name evidence="3" type="ORF">DI598_17330</name>
</gene>
<evidence type="ECO:0000313" key="4">
    <source>
        <dbReference type="Proteomes" id="UP000249645"/>
    </source>
</evidence>
<sequence>MLPVDSTMYLKVSFIDRLKFYLKHKKKFRKIFCFANVPPPIRLEGKVITYFHSFMLDLPIGTSLKVKFVLILKRWIIKLLKQNTDFWFVQSSNMEKLVIDKLKVKKEIIFKFPFYKPLAPKVQVSRQQGSFIYMSNGYEHKNHNRLLDAWEVIFANGYNVPLTLTIKDRFKDLNDRVKKLQKSGYNIYNNGWVDDVETILTKNQFQIYPSLTESFGLGLVEAIECGCEVIASNMDYVKSIITPIEYIDPYSIENIVETVLKLKDRPLENKLESRVNIKNELTSMLKEILK</sequence>
<comment type="caution">
    <text evidence="3">The sequence shown here is derived from an EMBL/GenBank/DDBJ whole genome shotgun (WGS) entry which is preliminary data.</text>
</comment>
<dbReference type="SUPFAM" id="SSF53756">
    <property type="entry name" value="UDP-Glycosyltransferase/glycogen phosphorylase"/>
    <property type="match status" value="1"/>
</dbReference>
<dbReference type="GO" id="GO:0016757">
    <property type="term" value="F:glycosyltransferase activity"/>
    <property type="evidence" value="ECO:0007669"/>
    <property type="project" value="InterPro"/>
</dbReference>
<dbReference type="PANTHER" id="PTHR46401:SF2">
    <property type="entry name" value="GLYCOSYLTRANSFERASE WBBK-RELATED"/>
    <property type="match status" value="1"/>
</dbReference>
<evidence type="ECO:0000256" key="1">
    <source>
        <dbReference type="ARBA" id="ARBA00022679"/>
    </source>
</evidence>
<dbReference type="Gene3D" id="3.40.50.2000">
    <property type="entry name" value="Glycogen Phosphorylase B"/>
    <property type="match status" value="1"/>
</dbReference>
<feature type="domain" description="Glycosyl transferase family 1" evidence="2">
    <location>
        <begin position="128"/>
        <end position="272"/>
    </location>
</feature>
<evidence type="ECO:0000313" key="3">
    <source>
        <dbReference type="EMBL" id="PZP42102.1"/>
    </source>
</evidence>
<accession>A0A2W5GFK9</accession>
<protein>
    <recommendedName>
        <fullName evidence="2">Glycosyl transferase family 1 domain-containing protein</fullName>
    </recommendedName>
</protein>
<dbReference type="AlphaFoldDB" id="A0A2W5GFK9"/>
<proteinExistence type="predicted"/>